<feature type="compositionally biased region" description="Basic residues" evidence="1">
    <location>
        <begin position="185"/>
        <end position="194"/>
    </location>
</feature>
<dbReference type="Proteomes" id="UP000075901">
    <property type="component" value="Unassembled WGS sequence"/>
</dbReference>
<evidence type="ECO:0000313" key="2">
    <source>
        <dbReference type="EnsemblMetazoa" id="AMAM010582-PA"/>
    </source>
</evidence>
<feature type="compositionally biased region" description="Basic and acidic residues" evidence="1">
    <location>
        <begin position="174"/>
        <end position="183"/>
    </location>
</feature>
<accession>A0A182SP18</accession>
<dbReference type="EnsemblMetazoa" id="AMAM010582-RA">
    <property type="protein sequence ID" value="AMAM010582-PA"/>
    <property type="gene ID" value="AMAM010582"/>
</dbReference>
<sequence>LPFYVAPEGFEIPKSFHEQQQKQLSQEAAEGEQDDLNQTVQGDEDQKSTYSGVTATPTIPDTVKKGRELFQIQDFRKIKVNLEFESEDIREIDKIDLELLEKLKEEKKAEAKAKRANRKKAAGDEDEDSSGISDFYSEDEYDEDQGRVVHRSAKEKAQLTKKKQKPDENATASEKADEPETSTKRAVKLTSRQKRAIERAGKRKKIGSNFYETHNVKNRNRNKKAKMDD</sequence>
<feature type="region of interest" description="Disordered" evidence="1">
    <location>
        <begin position="12"/>
        <end position="58"/>
    </location>
</feature>
<evidence type="ECO:0000256" key="1">
    <source>
        <dbReference type="SAM" id="MobiDB-lite"/>
    </source>
</evidence>
<feature type="compositionally biased region" description="Polar residues" evidence="1">
    <location>
        <begin position="48"/>
        <end position="58"/>
    </location>
</feature>
<reference evidence="3" key="1">
    <citation type="submission" date="2013-09" db="EMBL/GenBank/DDBJ databases">
        <title>The Genome Sequence of Anopheles maculatus species B.</title>
        <authorList>
            <consortium name="The Broad Institute Genomics Platform"/>
            <person name="Neafsey D.E."/>
            <person name="Besansky N."/>
            <person name="Howell P."/>
            <person name="Walton C."/>
            <person name="Young S.K."/>
            <person name="Zeng Q."/>
            <person name="Gargeya S."/>
            <person name="Fitzgerald M."/>
            <person name="Haas B."/>
            <person name="Abouelleil A."/>
            <person name="Allen A.W."/>
            <person name="Alvarado L."/>
            <person name="Arachchi H.M."/>
            <person name="Berlin A.M."/>
            <person name="Chapman S.B."/>
            <person name="Gainer-Dewar J."/>
            <person name="Goldberg J."/>
            <person name="Griggs A."/>
            <person name="Gujja S."/>
            <person name="Hansen M."/>
            <person name="Howarth C."/>
            <person name="Imamovic A."/>
            <person name="Ireland A."/>
            <person name="Larimer J."/>
            <person name="McCowan C."/>
            <person name="Murphy C."/>
            <person name="Pearson M."/>
            <person name="Poon T.W."/>
            <person name="Priest M."/>
            <person name="Roberts A."/>
            <person name="Saif S."/>
            <person name="Shea T."/>
            <person name="Sisk P."/>
            <person name="Sykes S."/>
            <person name="Wortman J."/>
            <person name="Nusbaum C."/>
            <person name="Birren B."/>
        </authorList>
    </citation>
    <scope>NUCLEOTIDE SEQUENCE [LARGE SCALE GENOMIC DNA]</scope>
    <source>
        <strain evidence="3">maculatus3</strain>
    </source>
</reference>
<keyword evidence="3" id="KW-1185">Reference proteome</keyword>
<feature type="compositionally biased region" description="Basic and acidic residues" evidence="1">
    <location>
        <begin position="144"/>
        <end position="158"/>
    </location>
</feature>
<proteinExistence type="predicted"/>
<organism evidence="2 3">
    <name type="scientific">Anopheles maculatus</name>
    <dbReference type="NCBI Taxonomy" id="74869"/>
    <lineage>
        <taxon>Eukaryota</taxon>
        <taxon>Metazoa</taxon>
        <taxon>Ecdysozoa</taxon>
        <taxon>Arthropoda</taxon>
        <taxon>Hexapoda</taxon>
        <taxon>Insecta</taxon>
        <taxon>Pterygota</taxon>
        <taxon>Neoptera</taxon>
        <taxon>Endopterygota</taxon>
        <taxon>Diptera</taxon>
        <taxon>Nematocera</taxon>
        <taxon>Culicoidea</taxon>
        <taxon>Culicidae</taxon>
        <taxon>Anophelinae</taxon>
        <taxon>Anopheles</taxon>
        <taxon>Anopheles maculatus group</taxon>
    </lineage>
</organism>
<reference evidence="2" key="2">
    <citation type="submission" date="2020-05" db="UniProtKB">
        <authorList>
            <consortium name="EnsemblMetazoa"/>
        </authorList>
    </citation>
    <scope>IDENTIFICATION</scope>
    <source>
        <strain evidence="2">maculatus3</strain>
    </source>
</reference>
<feature type="region of interest" description="Disordered" evidence="1">
    <location>
        <begin position="108"/>
        <end position="229"/>
    </location>
</feature>
<name>A0A182SP18_9DIPT</name>
<feature type="compositionally biased region" description="Basic residues" evidence="1">
    <location>
        <begin position="216"/>
        <end position="229"/>
    </location>
</feature>
<dbReference type="VEuPathDB" id="VectorBase:AMAM010582"/>
<dbReference type="AlphaFoldDB" id="A0A182SP18"/>
<protein>
    <submittedName>
        <fullName evidence="2">Uncharacterized protein</fullName>
    </submittedName>
</protein>
<evidence type="ECO:0000313" key="3">
    <source>
        <dbReference type="Proteomes" id="UP000075901"/>
    </source>
</evidence>